<evidence type="ECO:0000256" key="1">
    <source>
        <dbReference type="ARBA" id="ARBA00005451"/>
    </source>
</evidence>
<dbReference type="Proteomes" id="UP000046395">
    <property type="component" value="Unassembled WGS sequence"/>
</dbReference>
<dbReference type="SUPFAM" id="SSF51395">
    <property type="entry name" value="FMN-linked oxidoreductases"/>
    <property type="match status" value="1"/>
</dbReference>
<comment type="catalytic activity">
    <reaction evidence="3">
        <text>5,6-dihydrouridine(47) in tRNA + NAD(+) = uridine(47) in tRNA + NADH + H(+)</text>
        <dbReference type="Rhea" id="RHEA:53364"/>
        <dbReference type="Rhea" id="RHEA-COMP:13539"/>
        <dbReference type="Rhea" id="RHEA-COMP:13540"/>
        <dbReference type="ChEBI" id="CHEBI:15378"/>
        <dbReference type="ChEBI" id="CHEBI:57540"/>
        <dbReference type="ChEBI" id="CHEBI:57945"/>
        <dbReference type="ChEBI" id="CHEBI:65315"/>
        <dbReference type="ChEBI" id="CHEBI:74443"/>
        <dbReference type="EC" id="1.3.1.89"/>
    </reaction>
    <physiologicalReaction direction="right-to-left" evidence="3">
        <dbReference type="Rhea" id="RHEA:53366"/>
    </physiologicalReaction>
</comment>
<evidence type="ECO:0000256" key="3">
    <source>
        <dbReference type="ARBA" id="ARBA00048266"/>
    </source>
</evidence>
<reference evidence="9" key="1">
    <citation type="submission" date="2019-12" db="UniProtKB">
        <authorList>
            <consortium name="WormBaseParasite"/>
        </authorList>
    </citation>
    <scope>IDENTIFICATION</scope>
</reference>
<comment type="similarity">
    <text evidence="1">Belongs to the Dus family. Dus3 subfamily.</text>
</comment>
<dbReference type="EC" id="1.3.1.89" evidence="2"/>
<dbReference type="PANTHER" id="PTHR45846:SF1">
    <property type="entry name" value="TRNA-DIHYDROURIDINE(47) SYNTHASE [NAD(P)(+)]-LIKE"/>
    <property type="match status" value="1"/>
</dbReference>
<dbReference type="GO" id="GO:0102265">
    <property type="term" value="F:tRNA-dihydrouridine47 synthase activity"/>
    <property type="evidence" value="ECO:0007669"/>
    <property type="project" value="UniProtKB-EC"/>
</dbReference>
<organism evidence="8 9">
    <name type="scientific">Trichuris muris</name>
    <name type="common">Mouse whipworm</name>
    <dbReference type="NCBI Taxonomy" id="70415"/>
    <lineage>
        <taxon>Eukaryota</taxon>
        <taxon>Metazoa</taxon>
        <taxon>Ecdysozoa</taxon>
        <taxon>Nematoda</taxon>
        <taxon>Enoplea</taxon>
        <taxon>Dorylaimia</taxon>
        <taxon>Trichinellida</taxon>
        <taxon>Trichuridae</taxon>
        <taxon>Trichuris</taxon>
    </lineage>
</organism>
<comment type="catalytic activity">
    <reaction evidence="6">
        <text>5,6-dihydrouridine(47) in tRNA + NADP(+) = uridine(47) in tRNA + NADPH + H(+)</text>
        <dbReference type="Rhea" id="RHEA:53360"/>
        <dbReference type="Rhea" id="RHEA-COMP:13539"/>
        <dbReference type="Rhea" id="RHEA-COMP:13540"/>
        <dbReference type="ChEBI" id="CHEBI:15378"/>
        <dbReference type="ChEBI" id="CHEBI:57783"/>
        <dbReference type="ChEBI" id="CHEBI:58349"/>
        <dbReference type="ChEBI" id="CHEBI:65315"/>
        <dbReference type="ChEBI" id="CHEBI:74443"/>
        <dbReference type="EC" id="1.3.1.89"/>
    </reaction>
    <physiologicalReaction direction="right-to-left" evidence="6">
        <dbReference type="Rhea" id="RHEA:53362"/>
    </physiologicalReaction>
</comment>
<feature type="domain" description="DUS-like FMN-binding" evidence="7">
    <location>
        <begin position="83"/>
        <end position="321"/>
    </location>
</feature>
<evidence type="ECO:0000313" key="8">
    <source>
        <dbReference type="Proteomes" id="UP000046395"/>
    </source>
</evidence>
<accession>A0A5S6QY33</accession>
<evidence type="ECO:0000256" key="6">
    <source>
        <dbReference type="ARBA" id="ARBA00049513"/>
    </source>
</evidence>
<protein>
    <recommendedName>
        <fullName evidence="2">tRNA-dihydrouridine(47) synthase [NAD(P)(+)]</fullName>
        <ecNumber evidence="2">1.3.1.89</ecNumber>
    </recommendedName>
</protein>
<dbReference type="InterPro" id="IPR035587">
    <property type="entry name" value="DUS-like_FMN-bd"/>
</dbReference>
<dbReference type="Pfam" id="PF01207">
    <property type="entry name" value="Dus"/>
    <property type="match status" value="1"/>
</dbReference>
<name>A0A5S6QY33_TRIMR</name>
<dbReference type="GO" id="GO:0003723">
    <property type="term" value="F:RNA binding"/>
    <property type="evidence" value="ECO:0007669"/>
    <property type="project" value="TreeGrafter"/>
</dbReference>
<comment type="catalytic activity">
    <reaction evidence="5">
        <text>a 5,6-dihydrouridine in mRNA + NADP(+) = a uridine in mRNA + NADPH + H(+)</text>
        <dbReference type="Rhea" id="RHEA:69855"/>
        <dbReference type="Rhea" id="RHEA-COMP:14658"/>
        <dbReference type="Rhea" id="RHEA-COMP:17789"/>
        <dbReference type="ChEBI" id="CHEBI:15378"/>
        <dbReference type="ChEBI" id="CHEBI:57783"/>
        <dbReference type="ChEBI" id="CHEBI:58349"/>
        <dbReference type="ChEBI" id="CHEBI:65315"/>
        <dbReference type="ChEBI" id="CHEBI:74443"/>
    </reaction>
    <physiologicalReaction direction="right-to-left" evidence="5">
        <dbReference type="Rhea" id="RHEA:69857"/>
    </physiologicalReaction>
</comment>
<dbReference type="AlphaFoldDB" id="A0A5S6QY33"/>
<dbReference type="WBParaSite" id="TMUE_3000012165.1">
    <property type="protein sequence ID" value="TMUE_3000012165.1"/>
    <property type="gene ID" value="WBGene00291700"/>
</dbReference>
<dbReference type="STRING" id="70415.A0A5S6QY33"/>
<keyword evidence="8" id="KW-1185">Reference proteome</keyword>
<evidence type="ECO:0000313" key="9">
    <source>
        <dbReference type="WBParaSite" id="TMUE_3000012165.1"/>
    </source>
</evidence>
<proteinExistence type="inferred from homology"/>
<dbReference type="Gene3D" id="3.20.20.70">
    <property type="entry name" value="Aldolase class I"/>
    <property type="match status" value="1"/>
</dbReference>
<dbReference type="CDD" id="cd02801">
    <property type="entry name" value="DUS_like_FMN"/>
    <property type="match status" value="1"/>
</dbReference>
<sequence length="443" mass="50131">MKGHEGNLHLTNAAESSSTERNAGAGAYYYQRGSPSLDHRMQSVNQQCIFSRAHESIQSRGEEITDTLPRRSSRMNIQGKLYLAPLSTLGNLPFRRLCVDFGADVTCSEMVMATELLKGSPSEWALVRRHSSEKFFGVQLCGSSADVMAKAAQLLLDEAKVDFLDINAACPRNAICNMGAGCSLMNDTNRLGEIVDGMRSVMRNVPLTVKFRTGMEMGKRTAHEVLKVLENFDVDLVTLHGRSKEQPDSEPSDWAYVEECAKLIYPLPMVGVGDVLGYIDYYHNLDAHTVAGVMIGRGALIKPWIFREIQERRHWDISASERLEILKRFVVYGLDHWGADQEGTNRTRYFLLEWLSFLYRYVPVGLLEYLPQRMVDRFPRYFGRNDLETLMASDHSADWIKISEMLLGPAPDGFRFIPKHKAKFYLLSQFRSAVPETALPQQC</sequence>
<dbReference type="InterPro" id="IPR013785">
    <property type="entry name" value="Aldolase_TIM"/>
</dbReference>
<evidence type="ECO:0000256" key="2">
    <source>
        <dbReference type="ARBA" id="ARBA00012376"/>
    </source>
</evidence>
<evidence type="ECO:0000256" key="5">
    <source>
        <dbReference type="ARBA" id="ARBA00049447"/>
    </source>
</evidence>
<evidence type="ECO:0000256" key="4">
    <source>
        <dbReference type="ARBA" id="ARBA00048342"/>
    </source>
</evidence>
<dbReference type="PANTHER" id="PTHR45846">
    <property type="entry name" value="TRNA-DIHYDROURIDINE(47) SYNTHASE [NAD(P)(+)]-LIKE"/>
    <property type="match status" value="1"/>
</dbReference>
<comment type="catalytic activity">
    <reaction evidence="4">
        <text>a 5,6-dihydrouridine in mRNA + NAD(+) = a uridine in mRNA + NADH + H(+)</text>
        <dbReference type="Rhea" id="RHEA:69851"/>
        <dbReference type="Rhea" id="RHEA-COMP:14658"/>
        <dbReference type="Rhea" id="RHEA-COMP:17789"/>
        <dbReference type="ChEBI" id="CHEBI:15378"/>
        <dbReference type="ChEBI" id="CHEBI:57540"/>
        <dbReference type="ChEBI" id="CHEBI:57945"/>
        <dbReference type="ChEBI" id="CHEBI:65315"/>
        <dbReference type="ChEBI" id="CHEBI:74443"/>
    </reaction>
    <physiologicalReaction direction="right-to-left" evidence="4">
        <dbReference type="Rhea" id="RHEA:69853"/>
    </physiologicalReaction>
</comment>
<evidence type="ECO:0000259" key="7">
    <source>
        <dbReference type="Pfam" id="PF01207"/>
    </source>
</evidence>